<comment type="caution">
    <text evidence="1">The sequence shown here is derived from an EMBL/GenBank/DDBJ whole genome shotgun (WGS) entry which is preliminary data.</text>
</comment>
<reference evidence="1" key="1">
    <citation type="submission" date="2023-04" db="EMBL/GenBank/DDBJ databases">
        <title>A chromosome-level genome assembly of the parasitoid wasp Eretmocerus hayati.</title>
        <authorList>
            <person name="Zhong Y."/>
            <person name="Liu S."/>
            <person name="Liu Y."/>
        </authorList>
    </citation>
    <scope>NUCLEOTIDE SEQUENCE</scope>
    <source>
        <strain evidence="1">ZJU_SS_LIU_2023</strain>
    </source>
</reference>
<organism evidence="1 2">
    <name type="scientific">Eretmocerus hayati</name>
    <dbReference type="NCBI Taxonomy" id="131215"/>
    <lineage>
        <taxon>Eukaryota</taxon>
        <taxon>Metazoa</taxon>
        <taxon>Ecdysozoa</taxon>
        <taxon>Arthropoda</taxon>
        <taxon>Hexapoda</taxon>
        <taxon>Insecta</taxon>
        <taxon>Pterygota</taxon>
        <taxon>Neoptera</taxon>
        <taxon>Endopterygota</taxon>
        <taxon>Hymenoptera</taxon>
        <taxon>Apocrita</taxon>
        <taxon>Proctotrupomorpha</taxon>
        <taxon>Chalcidoidea</taxon>
        <taxon>Aphelinidae</taxon>
        <taxon>Aphelininae</taxon>
        <taxon>Eretmocerus</taxon>
    </lineage>
</organism>
<evidence type="ECO:0000313" key="2">
    <source>
        <dbReference type="Proteomes" id="UP001239111"/>
    </source>
</evidence>
<dbReference type="EMBL" id="CM056744">
    <property type="protein sequence ID" value="KAJ8666272.1"/>
    <property type="molecule type" value="Genomic_DNA"/>
</dbReference>
<name>A0ACC2N518_9HYME</name>
<protein>
    <submittedName>
        <fullName evidence="1">Uncharacterized protein</fullName>
    </submittedName>
</protein>
<evidence type="ECO:0000313" key="1">
    <source>
        <dbReference type="EMBL" id="KAJ8666272.1"/>
    </source>
</evidence>
<accession>A0ACC2N518</accession>
<keyword evidence="2" id="KW-1185">Reference proteome</keyword>
<proteinExistence type="predicted"/>
<dbReference type="Proteomes" id="UP001239111">
    <property type="component" value="Chromosome 4"/>
</dbReference>
<sequence>MAQRRIGRRLLIRPPGIDYTGFVKLRNDLNRRIEAVRCQACLTVIRAPRERNLNRHRLSCRGRDPVENWDEDDEDYIDVDEVLANDDMPMEVDDEAHQQEGRQPLPQHGEDDIARMKLELDIAIGKFFFAEGIAFRKINSPYFKHMIHLVGQQNVPDYQPPERRTLAGPILNFVHDEIVAERFADFDGTESTLLVDGWRNKSSKRKILNFTIRNRKKNQDFLIAYDISHEKEDGNTLARYINLAIQFAKDRLNTTIVAVISDNDNKIKRGVELARNVNGEKLIPVTCSRYSGNLLMKSLVPATLVTNSRLIANECSEPKIVAKIRELGGTLIKKLP</sequence>
<gene>
    <name evidence="1" type="ORF">QAD02_007934</name>
</gene>